<dbReference type="SMART" id="SM00507">
    <property type="entry name" value="HNHc"/>
    <property type="match status" value="1"/>
</dbReference>
<keyword evidence="3" id="KW-0378">Hydrolase</keyword>
<dbReference type="GO" id="GO:0004519">
    <property type="term" value="F:endonuclease activity"/>
    <property type="evidence" value="ECO:0007669"/>
    <property type="project" value="UniProtKB-KW"/>
</dbReference>
<name>A0A163W8K0_9MYCO</name>
<dbReference type="PROSITE" id="PS51257">
    <property type="entry name" value="PROKAR_LIPOPROTEIN"/>
    <property type="match status" value="1"/>
</dbReference>
<keyword evidence="3" id="KW-0255">Endonuclease</keyword>
<organism evidence="3 4">
    <name type="scientific">Mycobacterium ostraviense</name>
    <dbReference type="NCBI Taxonomy" id="2738409"/>
    <lineage>
        <taxon>Bacteria</taxon>
        <taxon>Bacillati</taxon>
        <taxon>Actinomycetota</taxon>
        <taxon>Actinomycetes</taxon>
        <taxon>Mycobacteriales</taxon>
        <taxon>Mycobacteriaceae</taxon>
        <taxon>Mycobacterium</taxon>
    </lineage>
</organism>
<feature type="region of interest" description="Disordered" evidence="1">
    <location>
        <begin position="1"/>
        <end position="27"/>
    </location>
</feature>
<feature type="domain" description="HNH nuclease" evidence="2">
    <location>
        <begin position="127"/>
        <end position="176"/>
    </location>
</feature>
<gene>
    <name evidence="3" type="ORF">A4G28_05855</name>
</gene>
<accession>A0A163W8K0</accession>
<evidence type="ECO:0000313" key="4">
    <source>
        <dbReference type="Proteomes" id="UP000077342"/>
    </source>
</evidence>
<keyword evidence="3" id="KW-0540">Nuclease</keyword>
<dbReference type="InterPro" id="IPR052892">
    <property type="entry name" value="NA-targeting_endonuclease"/>
</dbReference>
<dbReference type="PANTHER" id="PTHR33877">
    <property type="entry name" value="SLL1193 PROTEIN"/>
    <property type="match status" value="1"/>
</dbReference>
<dbReference type="Pfam" id="PF14279">
    <property type="entry name" value="HNH_5"/>
    <property type="match status" value="1"/>
</dbReference>
<dbReference type="Proteomes" id="UP000077342">
    <property type="component" value="Unassembled WGS sequence"/>
</dbReference>
<dbReference type="InterPro" id="IPR029471">
    <property type="entry name" value="HNH_5"/>
</dbReference>
<dbReference type="AlphaFoldDB" id="A0A163W8K0"/>
<reference evidence="4" key="1">
    <citation type="submission" date="2016-04" db="EMBL/GenBank/DDBJ databases">
        <authorList>
            <person name="Strapagiel D."/>
            <person name="Borowka P."/>
            <person name="Marciniak B."/>
            <person name="Bakula Z."/>
            <person name="Van Ingen J."/>
            <person name="Safianowska A."/>
            <person name="Dziadek J."/>
            <person name="Jagielski T."/>
        </authorList>
    </citation>
    <scope>NUCLEOTIDE SEQUENCE [LARGE SCALE GENOMIC DNA]</scope>
    <source>
        <strain evidence="4">1010001458</strain>
    </source>
</reference>
<comment type="caution">
    <text evidence="3">The sequence shown here is derived from an EMBL/GenBank/DDBJ whole genome shotgun (WGS) entry which is preliminary data.</text>
</comment>
<dbReference type="FunFam" id="1.10.30.50:FF:000001">
    <property type="entry name" value="HNH endonuclease"/>
    <property type="match status" value="1"/>
</dbReference>
<feature type="compositionally biased region" description="Basic residues" evidence="1">
    <location>
        <begin position="1"/>
        <end position="11"/>
    </location>
</feature>
<sequence length="224" mass="24632">MAQGKKRRSHRNSGAAAGGTGPATAACLHSAHPHRPALGVETHPPNRSESASVWNRRRVLLLNSTYEPLTALPMRRAVVMVICGKADVVHDDPAGPVIHSATSSIVVPSVIQLRTYVRVPYRARVPMTRAALMHRDRFCCAYCGAKADTVDHVVPRSRGGEHSWENCVACCSTCNHRKGDKLLTEIGWSLRRRPLPPTGQHWRLLSTVKELDPSWERYLGEGAA</sequence>
<dbReference type="Gene3D" id="1.10.30.50">
    <property type="match status" value="1"/>
</dbReference>
<evidence type="ECO:0000313" key="3">
    <source>
        <dbReference type="EMBL" id="KZS58107.1"/>
    </source>
</evidence>
<protein>
    <submittedName>
        <fullName evidence="3">HNH endonuclease</fullName>
    </submittedName>
</protein>
<proteinExistence type="predicted"/>
<keyword evidence="4" id="KW-1185">Reference proteome</keyword>
<evidence type="ECO:0000259" key="2">
    <source>
        <dbReference type="SMART" id="SM00507"/>
    </source>
</evidence>
<dbReference type="PANTHER" id="PTHR33877:SF2">
    <property type="entry name" value="OS07G0170200 PROTEIN"/>
    <property type="match status" value="1"/>
</dbReference>
<dbReference type="InterPro" id="IPR003615">
    <property type="entry name" value="HNH_nuc"/>
</dbReference>
<dbReference type="EMBL" id="LWCI01000154">
    <property type="protein sequence ID" value="KZS58107.1"/>
    <property type="molecule type" value="Genomic_DNA"/>
</dbReference>
<dbReference type="CDD" id="cd00085">
    <property type="entry name" value="HNHc"/>
    <property type="match status" value="1"/>
</dbReference>
<evidence type="ECO:0000256" key="1">
    <source>
        <dbReference type="SAM" id="MobiDB-lite"/>
    </source>
</evidence>
<dbReference type="RefSeq" id="WP_075512922.1">
    <property type="nucleotide sequence ID" value="NZ_CP089224.1"/>
</dbReference>